<dbReference type="GO" id="GO:0005634">
    <property type="term" value="C:nucleus"/>
    <property type="evidence" value="ECO:0007669"/>
    <property type="project" value="TreeGrafter"/>
</dbReference>
<accession>A0AA38L9E6</accession>
<gene>
    <name evidence="3" type="ORF">KI387_025265</name>
</gene>
<protein>
    <recommendedName>
        <fullName evidence="2">Proteasome component Ecm29 N-terminal domain-containing protein</fullName>
    </recommendedName>
</protein>
<reference evidence="3 4" key="1">
    <citation type="journal article" date="2021" name="Nat. Plants">
        <title>The Taxus genome provides insights into paclitaxel biosynthesis.</title>
        <authorList>
            <person name="Xiong X."/>
            <person name="Gou J."/>
            <person name="Liao Q."/>
            <person name="Li Y."/>
            <person name="Zhou Q."/>
            <person name="Bi G."/>
            <person name="Li C."/>
            <person name="Du R."/>
            <person name="Wang X."/>
            <person name="Sun T."/>
            <person name="Guo L."/>
            <person name="Liang H."/>
            <person name="Lu P."/>
            <person name="Wu Y."/>
            <person name="Zhang Z."/>
            <person name="Ro D.K."/>
            <person name="Shang Y."/>
            <person name="Huang S."/>
            <person name="Yan J."/>
        </authorList>
    </citation>
    <scope>NUCLEOTIDE SEQUENCE [LARGE SCALE GENOMIC DNA]</scope>
    <source>
        <strain evidence="3">Ta-2019</strain>
    </source>
</reference>
<feature type="non-terminal residue" evidence="3">
    <location>
        <position position="1"/>
    </location>
</feature>
<dbReference type="GO" id="GO:0005737">
    <property type="term" value="C:cytoplasm"/>
    <property type="evidence" value="ECO:0007669"/>
    <property type="project" value="TreeGrafter"/>
</dbReference>
<dbReference type="Pfam" id="PF13001">
    <property type="entry name" value="ECM29_N"/>
    <property type="match status" value="1"/>
</dbReference>
<name>A0AA38L9E6_TAXCH</name>
<dbReference type="PANTHER" id="PTHR23346">
    <property type="entry name" value="TRANSLATIONAL ACTIVATOR GCN1-RELATED"/>
    <property type="match status" value="1"/>
</dbReference>
<dbReference type="InterPro" id="IPR024372">
    <property type="entry name" value="Ecm29_N"/>
</dbReference>
<dbReference type="OMA" id="YPRMEID"/>
<keyword evidence="4" id="KW-1185">Reference proteome</keyword>
<evidence type="ECO:0000313" key="4">
    <source>
        <dbReference type="Proteomes" id="UP000824469"/>
    </source>
</evidence>
<organism evidence="3 4">
    <name type="scientific">Taxus chinensis</name>
    <name type="common">Chinese yew</name>
    <name type="synonym">Taxus wallichiana var. chinensis</name>
    <dbReference type="NCBI Taxonomy" id="29808"/>
    <lineage>
        <taxon>Eukaryota</taxon>
        <taxon>Viridiplantae</taxon>
        <taxon>Streptophyta</taxon>
        <taxon>Embryophyta</taxon>
        <taxon>Tracheophyta</taxon>
        <taxon>Spermatophyta</taxon>
        <taxon>Pinopsida</taxon>
        <taxon>Pinidae</taxon>
        <taxon>Conifers II</taxon>
        <taxon>Cupressales</taxon>
        <taxon>Taxaceae</taxon>
        <taxon>Taxus</taxon>
    </lineage>
</organism>
<proteinExistence type="predicted"/>
<evidence type="ECO:0000259" key="2">
    <source>
        <dbReference type="Pfam" id="PF13001"/>
    </source>
</evidence>
<dbReference type="GO" id="GO:0060090">
    <property type="term" value="F:molecular adaptor activity"/>
    <property type="evidence" value="ECO:0007669"/>
    <property type="project" value="InterPro"/>
</dbReference>
<keyword evidence="1" id="KW-0677">Repeat</keyword>
<dbReference type="Proteomes" id="UP000824469">
    <property type="component" value="Unassembled WGS sequence"/>
</dbReference>
<dbReference type="GO" id="GO:0043248">
    <property type="term" value="P:proteasome assembly"/>
    <property type="evidence" value="ECO:0007669"/>
    <property type="project" value="InterPro"/>
</dbReference>
<evidence type="ECO:0000313" key="3">
    <source>
        <dbReference type="EMBL" id="KAH9316638.1"/>
    </source>
</evidence>
<evidence type="ECO:0000256" key="1">
    <source>
        <dbReference type="ARBA" id="ARBA00022737"/>
    </source>
</evidence>
<dbReference type="PANTHER" id="PTHR23346:SF19">
    <property type="entry name" value="PROTEASOME ADAPTER AND SCAFFOLD PROTEIN ECM29"/>
    <property type="match status" value="1"/>
</dbReference>
<comment type="caution">
    <text evidence="3">The sequence shown here is derived from an EMBL/GenBank/DDBJ whole genome shotgun (WGS) entry which is preliminary data.</text>
</comment>
<dbReference type="GO" id="GO:0036503">
    <property type="term" value="P:ERAD pathway"/>
    <property type="evidence" value="ECO:0007669"/>
    <property type="project" value="TreeGrafter"/>
</dbReference>
<dbReference type="EMBL" id="JAHRHJ020000005">
    <property type="protein sequence ID" value="KAH9316638.1"/>
    <property type="molecule type" value="Genomic_DNA"/>
</dbReference>
<feature type="domain" description="Proteasome component Ecm29 N-terminal" evidence="2">
    <location>
        <begin position="13"/>
        <end position="350"/>
    </location>
</feature>
<dbReference type="AlphaFoldDB" id="A0AA38L9E6"/>
<sequence length="350" mass="39244">MADTADKEREAMLDRMLTRLALTDDSKLETVLSKLLPFAINSLSSPLQSTRQKVMEMLTHINKRVKDQPTIHLPILDLWNLYQSVDASPIVKNFSIVYIEMAFDRLPMEEKLNFAPELLHGLSKLPVQHQDILLRIVAQTMEYHASQIDEVVATKYRKISGTKDCQLFLGFCLQNVLYQLSPSNAENPAGLSILQTRRITGKHVIKGEQLSRRKLGILNVIDGMLLAAELVYPLYIAASADSQDNVSRKGEELLKRKAAGADLEDPALINTLFLLFQGTVSNEGITSEERINPASTGLKARLMSVFNHSIKAANSFPATLRCIFDCIYGTGTNLRLKRAGMEFTVWVFKH</sequence>